<dbReference type="InterPro" id="IPR018073">
    <property type="entry name" value="Prot_inh_cystat_CS"/>
</dbReference>
<evidence type="ECO:0000256" key="2">
    <source>
        <dbReference type="ARBA" id="ARBA00009403"/>
    </source>
</evidence>
<evidence type="ECO:0000313" key="6">
    <source>
        <dbReference type="EMBL" id="CAB4003956.1"/>
    </source>
</evidence>
<dbReference type="GO" id="GO:0005829">
    <property type="term" value="C:cytosol"/>
    <property type="evidence" value="ECO:0007669"/>
    <property type="project" value="TreeGrafter"/>
</dbReference>
<dbReference type="PROSITE" id="PS00287">
    <property type="entry name" value="CYSTATIN"/>
    <property type="match status" value="1"/>
</dbReference>
<keyword evidence="3" id="KW-0963">Cytoplasm</keyword>
<dbReference type="SMART" id="SM00043">
    <property type="entry name" value="CY"/>
    <property type="match status" value="1"/>
</dbReference>
<dbReference type="PRINTS" id="PR00295">
    <property type="entry name" value="STEFINA"/>
</dbReference>
<accession>A0A7D9IER3</accession>
<evidence type="ECO:0000256" key="3">
    <source>
        <dbReference type="ARBA" id="ARBA00022490"/>
    </source>
</evidence>
<name>A0A7D9IER3_PARCT</name>
<dbReference type="InterPro" id="IPR000010">
    <property type="entry name" value="Cystatin_dom"/>
</dbReference>
<dbReference type="Proteomes" id="UP001152795">
    <property type="component" value="Unassembled WGS sequence"/>
</dbReference>
<dbReference type="InterPro" id="IPR046350">
    <property type="entry name" value="Cystatin_sf"/>
</dbReference>
<reference evidence="6" key="1">
    <citation type="submission" date="2020-04" db="EMBL/GenBank/DDBJ databases">
        <authorList>
            <person name="Alioto T."/>
            <person name="Alioto T."/>
            <person name="Gomez Garrido J."/>
        </authorList>
    </citation>
    <scope>NUCLEOTIDE SEQUENCE</scope>
    <source>
        <strain evidence="6">A484AB</strain>
    </source>
</reference>
<dbReference type="Gene3D" id="3.10.450.10">
    <property type="match status" value="1"/>
</dbReference>
<dbReference type="FunFam" id="3.10.450.10:FF:000001">
    <property type="entry name" value="Cystatin-A"/>
    <property type="match status" value="1"/>
</dbReference>
<evidence type="ECO:0000256" key="5">
    <source>
        <dbReference type="ARBA" id="ARBA00022704"/>
    </source>
</evidence>
<dbReference type="CDD" id="cd00042">
    <property type="entry name" value="CY"/>
    <property type="match status" value="1"/>
</dbReference>
<dbReference type="Pfam" id="PF00031">
    <property type="entry name" value="Cystatin"/>
    <property type="match status" value="1"/>
</dbReference>
<proteinExistence type="inferred from homology"/>
<evidence type="ECO:0000256" key="4">
    <source>
        <dbReference type="ARBA" id="ARBA00022690"/>
    </source>
</evidence>
<keyword evidence="5" id="KW-0789">Thiol protease inhibitor</keyword>
<comment type="caution">
    <text evidence="6">The sequence shown here is derived from an EMBL/GenBank/DDBJ whole genome shotgun (WGS) entry which is preliminary data.</text>
</comment>
<organism evidence="6 7">
    <name type="scientific">Paramuricea clavata</name>
    <name type="common">Red gorgonian</name>
    <name type="synonym">Violescent sea-whip</name>
    <dbReference type="NCBI Taxonomy" id="317549"/>
    <lineage>
        <taxon>Eukaryota</taxon>
        <taxon>Metazoa</taxon>
        <taxon>Cnidaria</taxon>
        <taxon>Anthozoa</taxon>
        <taxon>Octocorallia</taxon>
        <taxon>Malacalcyonacea</taxon>
        <taxon>Plexauridae</taxon>
        <taxon>Paramuricea</taxon>
    </lineage>
</organism>
<dbReference type="GO" id="GO:0004869">
    <property type="term" value="F:cysteine-type endopeptidase inhibitor activity"/>
    <property type="evidence" value="ECO:0007669"/>
    <property type="project" value="UniProtKB-KW"/>
</dbReference>
<evidence type="ECO:0000256" key="1">
    <source>
        <dbReference type="ARBA" id="ARBA00004496"/>
    </source>
</evidence>
<protein>
    <submittedName>
        <fullName evidence="6">Cystatin-B</fullName>
    </submittedName>
</protein>
<dbReference type="InterPro" id="IPR001713">
    <property type="entry name" value="Prot_inh_stefin"/>
</dbReference>
<comment type="subcellular location">
    <subcellularLocation>
        <location evidence="1">Cytoplasm</location>
    </subcellularLocation>
</comment>
<evidence type="ECO:0000313" key="7">
    <source>
        <dbReference type="Proteomes" id="UP001152795"/>
    </source>
</evidence>
<dbReference type="SUPFAM" id="SSF54403">
    <property type="entry name" value="Cystatin/monellin"/>
    <property type="match status" value="1"/>
</dbReference>
<comment type="similarity">
    <text evidence="2">Belongs to the cystatin family.</text>
</comment>
<dbReference type="AlphaFoldDB" id="A0A7D9IER3"/>
<sequence>MSGQMCGGLGEKKQATAETQKLIDSVRSAAETKAGQTFEKYEAISFKSQVVAGTNYFVKVDVGCDKYVHLRVYQPLPHTGQPAELSGIQLNKTADDEIEYF</sequence>
<dbReference type="OrthoDB" id="2429551at2759"/>
<dbReference type="PANTHER" id="PTHR11414">
    <property type="entry name" value="CYSTATIN FAMILY MEMBER"/>
    <property type="match status" value="1"/>
</dbReference>
<dbReference type="EMBL" id="CACRXK020004771">
    <property type="protein sequence ID" value="CAB4003956.1"/>
    <property type="molecule type" value="Genomic_DNA"/>
</dbReference>
<keyword evidence="7" id="KW-1185">Reference proteome</keyword>
<dbReference type="PANTHER" id="PTHR11414:SF21">
    <property type="entry name" value="CYSTATIN 14A, TANDEM DUPLICATE 1-RELATED"/>
    <property type="match status" value="1"/>
</dbReference>
<gene>
    <name evidence="6" type="ORF">PACLA_8A060395</name>
</gene>
<keyword evidence="4" id="KW-0646">Protease inhibitor</keyword>